<dbReference type="AlphaFoldDB" id="A0A1H4M785"/>
<dbReference type="EMBL" id="FNTB01000001">
    <property type="protein sequence ID" value="SEB78608.1"/>
    <property type="molecule type" value="Genomic_DNA"/>
</dbReference>
<reference evidence="1 2" key="1">
    <citation type="submission" date="2016-10" db="EMBL/GenBank/DDBJ databases">
        <authorList>
            <person name="de Groot N.N."/>
        </authorList>
    </citation>
    <scope>NUCLEOTIDE SEQUENCE [LARGE SCALE GENOMIC DNA]</scope>
    <source>
        <strain evidence="1 2">MAR_2009_71</strain>
    </source>
</reference>
<organism evidence="1 2">
    <name type="scientific">Maribacter dokdonensis</name>
    <dbReference type="NCBI Taxonomy" id="320912"/>
    <lineage>
        <taxon>Bacteria</taxon>
        <taxon>Pseudomonadati</taxon>
        <taxon>Bacteroidota</taxon>
        <taxon>Flavobacteriia</taxon>
        <taxon>Flavobacteriales</taxon>
        <taxon>Flavobacteriaceae</taxon>
        <taxon>Maribacter</taxon>
    </lineage>
</organism>
<evidence type="ECO:0008006" key="3">
    <source>
        <dbReference type="Google" id="ProtNLM"/>
    </source>
</evidence>
<dbReference type="Proteomes" id="UP000183038">
    <property type="component" value="Unassembled WGS sequence"/>
</dbReference>
<sequence>MHTDVQILEAKKLFIDLGKQYDKTFYILEAAANHGYIKDWQYAICEFGETYIKDRNKLSQKLENEGIDTSLIDYSAYYYFTIETISRPELKREDQKGLRYKLFADQWAEGFEKIRAFLSIEDLNRNLIKLKKPTAKPNEGEYVVPYSKRDVEELTSILKEPSFLDSMLKGKKSLKEAFLEDPRAAYILKETPDIEGLVESFSEAMSYTIENHNTGNPVIGEQSKNRADEFARNMVEQMKTLNEQGFTSTRKIAEELNRLEIPTARGGRWSHDTVSKLNIRIKELGLDQKSEPETPSMD</sequence>
<accession>A0A1H4M785</accession>
<evidence type="ECO:0000313" key="1">
    <source>
        <dbReference type="EMBL" id="SEB78608.1"/>
    </source>
</evidence>
<name>A0A1H4M785_9FLAO</name>
<protein>
    <recommendedName>
        <fullName evidence="3">Recombinase</fullName>
    </recommendedName>
</protein>
<evidence type="ECO:0000313" key="2">
    <source>
        <dbReference type="Proteomes" id="UP000183038"/>
    </source>
</evidence>
<dbReference type="RefSeq" id="WP_074671551.1">
    <property type="nucleotide sequence ID" value="NZ_FNTB01000001.1"/>
</dbReference>
<dbReference type="OrthoDB" id="2290206at2"/>
<gene>
    <name evidence="1" type="ORF">SAMN05192540_1540</name>
</gene>
<proteinExistence type="predicted"/>